<protein>
    <submittedName>
        <fullName evidence="4">Malate/L-lactate dehydrogenase</fullName>
    </submittedName>
</protein>
<keyword evidence="2" id="KW-0560">Oxidoreductase</keyword>
<feature type="chain" id="PRO_5007628634" evidence="3">
    <location>
        <begin position="28"/>
        <end position="335"/>
    </location>
</feature>
<dbReference type="SUPFAM" id="SSF89733">
    <property type="entry name" value="L-sulfolactate dehydrogenase-like"/>
    <property type="match status" value="1"/>
</dbReference>
<evidence type="ECO:0000313" key="5">
    <source>
        <dbReference type="Proteomes" id="UP000026682"/>
    </source>
</evidence>
<dbReference type="AlphaFoldDB" id="A0A158M897"/>
<dbReference type="InterPro" id="IPR043143">
    <property type="entry name" value="Mal/L-sulf/L-lact_DH-like_NADP"/>
</dbReference>
<dbReference type="GO" id="GO:0016491">
    <property type="term" value="F:oxidoreductase activity"/>
    <property type="evidence" value="ECO:0007669"/>
    <property type="project" value="UniProtKB-KW"/>
</dbReference>
<feature type="signal peptide" evidence="3">
    <location>
        <begin position="1"/>
        <end position="27"/>
    </location>
</feature>
<dbReference type="RefSeq" id="WP_005018060.1">
    <property type="nucleotide sequence ID" value="NZ_JFZZ01000044.1"/>
</dbReference>
<comment type="similarity">
    <text evidence="1">Belongs to the LDH2/MDH2 oxidoreductase family.</text>
</comment>
<dbReference type="Gene3D" id="1.10.1530.10">
    <property type="match status" value="1"/>
</dbReference>
<organism evidence="4 5">
    <name type="scientific">Bordetella holmesii CDC-H585-BH</name>
    <dbReference type="NCBI Taxonomy" id="1331206"/>
    <lineage>
        <taxon>Bacteria</taxon>
        <taxon>Pseudomonadati</taxon>
        <taxon>Pseudomonadota</taxon>
        <taxon>Betaproteobacteria</taxon>
        <taxon>Burkholderiales</taxon>
        <taxon>Alcaligenaceae</taxon>
        <taxon>Bordetella</taxon>
    </lineage>
</organism>
<evidence type="ECO:0000313" key="4">
    <source>
        <dbReference type="EMBL" id="KAK96101.1"/>
    </source>
</evidence>
<dbReference type="PATRIC" id="fig|1331206.3.peg.1082"/>
<dbReference type="InterPro" id="IPR036111">
    <property type="entry name" value="Mal/L-sulfo/L-lacto_DH-like_sf"/>
</dbReference>
<keyword evidence="3" id="KW-0732">Signal</keyword>
<dbReference type="EMBL" id="JFZZ01000044">
    <property type="protein sequence ID" value="KAK96101.1"/>
    <property type="molecule type" value="Genomic_DNA"/>
</dbReference>
<proteinExistence type="inferred from homology"/>
<comment type="caution">
    <text evidence="4">The sequence shown here is derived from an EMBL/GenBank/DDBJ whole genome shotgun (WGS) entry which is preliminary data.</text>
</comment>
<dbReference type="PANTHER" id="PTHR11091">
    <property type="entry name" value="OXIDOREDUCTASE-RELATED"/>
    <property type="match status" value="1"/>
</dbReference>
<evidence type="ECO:0000256" key="3">
    <source>
        <dbReference type="SAM" id="SignalP"/>
    </source>
</evidence>
<dbReference type="Pfam" id="PF02615">
    <property type="entry name" value="Ldh_2"/>
    <property type="match status" value="1"/>
</dbReference>
<gene>
    <name evidence="4" type="ORF">L497_3444</name>
</gene>
<dbReference type="InterPro" id="IPR003767">
    <property type="entry name" value="Malate/L-lactate_DH-like"/>
</dbReference>
<dbReference type="STRING" id="35814.BBB42_01850"/>
<name>A0A158M897_9BORD</name>
<dbReference type="PANTHER" id="PTHR11091:SF0">
    <property type="entry name" value="MALATE DEHYDROGENASE"/>
    <property type="match status" value="1"/>
</dbReference>
<accession>A0A158M897</accession>
<dbReference type="Proteomes" id="UP000026682">
    <property type="component" value="Unassembled WGS sequence"/>
</dbReference>
<sequence length="335" mass="34305">MAHVYLDELHLLAAASLVAAGATPAMAQATASALVYADSQGLSSHGVSRVAAYAGHLRAGRAVGSAEPRLVHEKGAAALIDAGSGLAYPACAMAITEGIRRAGEHGVAFIGVGNSHHFGAAAYHLEAVADAGMVGLALSKSPAAMPAWGGKRPLFGTNPIAAVFPRRRGAALLMDLSLAQAARGKLMIAARDGKPIPQGWALDADGQPTTDPQAGLAGSMLPAGGVKGAMLAMMVELLVVALTGSQFGFETESFFGDAGSRARLGQAFLLIDPQALAGRESYLERVETLIAAMLADEGVRLPGQRRRALRNEALHHGVEIPDALLAELRGMCAAG</sequence>
<reference evidence="4 5" key="1">
    <citation type="submission" date="2014-03" db="EMBL/GenBank/DDBJ databases">
        <title>Genome sequence of Bordetella holmseii.</title>
        <authorList>
            <person name="Harvill E."/>
            <person name="Goodfield L.L."/>
            <person name="Ivanov Y."/>
            <person name="Meyer J.A."/>
            <person name="Newth C."/>
            <person name="Cassiday P."/>
            <person name="Tondella M.L."/>
            <person name="Liao P."/>
            <person name="Zimmerman J."/>
            <person name="Meert K."/>
            <person name="Wessel D."/>
            <person name="Berger J."/>
            <person name="Dean J.M."/>
            <person name="Holubkov R."/>
            <person name="Burr J."/>
            <person name="Liu T."/>
            <person name="Brinkac L.M."/>
            <person name="Sanka R."/>
            <person name="Kim M."/>
            <person name="Losada L."/>
        </authorList>
    </citation>
    <scope>NUCLEOTIDE SEQUENCE [LARGE SCALE GENOMIC DNA]</scope>
    <source>
        <strain evidence="4 5">CDC-H585-BH</strain>
    </source>
</reference>
<dbReference type="GeneID" id="93121431"/>
<dbReference type="InterPro" id="IPR043144">
    <property type="entry name" value="Mal/L-sulf/L-lact_DH-like_ah"/>
</dbReference>
<dbReference type="Gene3D" id="3.30.1370.60">
    <property type="entry name" value="Hypothetical oxidoreductase yiak, domain 2"/>
    <property type="match status" value="1"/>
</dbReference>
<evidence type="ECO:0000256" key="2">
    <source>
        <dbReference type="ARBA" id="ARBA00023002"/>
    </source>
</evidence>
<evidence type="ECO:0000256" key="1">
    <source>
        <dbReference type="ARBA" id="ARBA00006056"/>
    </source>
</evidence>